<dbReference type="PANTHER" id="PTHR13018:SF139">
    <property type="entry name" value="PHOSPHATE METABOLISM PROTEIN 7"/>
    <property type="match status" value="1"/>
</dbReference>
<keyword evidence="3" id="KW-0813">Transport</keyword>
<evidence type="ECO:0000313" key="12">
    <source>
        <dbReference type="EMBL" id="KAK1926561.1"/>
    </source>
</evidence>
<dbReference type="Pfam" id="PF13967">
    <property type="entry name" value="RSN1_TM"/>
    <property type="match status" value="1"/>
</dbReference>
<evidence type="ECO:0008006" key="14">
    <source>
        <dbReference type="Google" id="ProtNLM"/>
    </source>
</evidence>
<dbReference type="PANTHER" id="PTHR13018">
    <property type="entry name" value="PROBABLE MEMBRANE PROTEIN DUF221-RELATED"/>
    <property type="match status" value="1"/>
</dbReference>
<evidence type="ECO:0000256" key="8">
    <source>
        <dbReference type="SAM" id="Phobius"/>
    </source>
</evidence>
<dbReference type="GO" id="GO:0005886">
    <property type="term" value="C:plasma membrane"/>
    <property type="evidence" value="ECO:0007669"/>
    <property type="project" value="TreeGrafter"/>
</dbReference>
<evidence type="ECO:0000256" key="4">
    <source>
        <dbReference type="ARBA" id="ARBA00022692"/>
    </source>
</evidence>
<feature type="region of interest" description="Disordered" evidence="7">
    <location>
        <begin position="368"/>
        <end position="398"/>
    </location>
</feature>
<evidence type="ECO:0000256" key="6">
    <source>
        <dbReference type="ARBA" id="ARBA00023136"/>
    </source>
</evidence>
<feature type="transmembrane region" description="Helical" evidence="8">
    <location>
        <begin position="889"/>
        <end position="910"/>
    </location>
</feature>
<evidence type="ECO:0000256" key="2">
    <source>
        <dbReference type="ARBA" id="ARBA00007779"/>
    </source>
</evidence>
<comment type="caution">
    <text evidence="12">The sequence shown here is derived from an EMBL/GenBank/DDBJ whole genome shotgun (WGS) entry which is preliminary data.</text>
</comment>
<keyword evidence="4 8" id="KW-0812">Transmembrane</keyword>
<sequence length="944" mass="106980">MADITQHNYTGKYSGLLNNFWVTLTIAGICLVGYEIEVQIPRRRGKDGTFQRIHLRLYRAVRKTWGRWQRRKRKIEGGGDRPSQEVLVRDKGGFGESCDEAREKLGSREQWEFAYIHQPKAWRLNPAPPLPRWPLAWIWSSLKVKEQDMPETCGLDLTLHMRFLRGAFFYTLLQACVVLPILMPLHIFYSSDEISPTSMTRASVSSLVDSSGKRWLWVHAVLIWWVTITWTMTVLWIGWGAVAYRRREIRRLAARLEASREEKRQIAGGEDGVAGTANRWIDGDDCEGIKKFRTLMVTNVPPDMRDERILHDYFDYYIHRHRVRLGQANVKRAPPAAPDVRADPIFRRIALSPRRLLRKAAASNVDSAVLPTPTRDSIDIKPPANGEEQNQIDEDNSESEVDEVILVRKLGSVASLRARRLDVLRQLEVAHVKLAQRVLNAVRKHKAKYPEVAKDRIIVHPAHSVVQGIDGLNAARDEPLPEGISKKERLDRLVQALGGFVGDEPEQLGRGQETVWDVLHTLPRELLDPYQSLTHLTSIFRKQNAPLIDYLTTKLSYLTLRLDEARAKPLSSYSASSTAFVTFKDARTARLALKILDSHPKRSLACHTVPAPDWTELLWPRLAKSVYRSEFVRGWVVYIGVWAFTLVWIFPVSLLCALSSLTKIAELITPLETFINNHPDTANAITSLVPVLLVAGLTIAICPILLVIANKAETITTRLGIHNSVLERFWKFLMVNGVVFFAIGQSAIQAYLNAFQNSSFDPLPTVATAFPTAAPYFASYVLLQTAIQPFFELFRLGLPAIVYVFGTRVSVIPRQRDSRTEHPTFSHFSQVPQQLLTVAIMHLFMLLNPLVIPFCLVFYGSCYVVWKKQFTYVYGRLYENNGRRTSVRVLRYSLDALALAQFVLFAFFILNKAKGHAIATGILCFLTLVEKIVCAPLSPPLALG</sequence>
<keyword evidence="13" id="KW-1185">Reference proteome</keyword>
<feature type="transmembrane region" description="Helical" evidence="8">
    <location>
        <begin position="216"/>
        <end position="242"/>
    </location>
</feature>
<keyword evidence="5 8" id="KW-1133">Transmembrane helix</keyword>
<dbReference type="InterPro" id="IPR003864">
    <property type="entry name" value="CSC1/OSCA1-like_7TM"/>
</dbReference>
<feature type="transmembrane region" description="Helical" evidence="8">
    <location>
        <begin position="729"/>
        <end position="752"/>
    </location>
</feature>
<comment type="similarity">
    <text evidence="2">Belongs to the CSC1 (TC 1.A.17) family.</text>
</comment>
<gene>
    <name evidence="12" type="ORF">DB88DRAFT_172366</name>
</gene>
<comment type="subcellular location">
    <subcellularLocation>
        <location evidence="1">Membrane</location>
        <topology evidence="1">Multi-pass membrane protein</topology>
    </subcellularLocation>
</comment>
<feature type="transmembrane region" description="Helical" evidence="8">
    <location>
        <begin position="20"/>
        <end position="36"/>
    </location>
</feature>
<reference evidence="12" key="1">
    <citation type="submission" date="2023-02" db="EMBL/GenBank/DDBJ databases">
        <title>Identification and recombinant expression of a fungal hydrolase from Papiliotrema laurentii that hydrolyzes apple cutin and clears colloidal polyester polyurethane.</title>
        <authorList>
            <consortium name="DOE Joint Genome Institute"/>
            <person name="Roman V.A."/>
            <person name="Bojanowski C."/>
            <person name="Crable B.R."/>
            <person name="Wagner D.N."/>
            <person name="Hung C.S."/>
            <person name="Nadeau L.J."/>
            <person name="Schratz L."/>
            <person name="Haridas S."/>
            <person name="Pangilinan J."/>
            <person name="Lipzen A."/>
            <person name="Na H."/>
            <person name="Yan M."/>
            <person name="Ng V."/>
            <person name="Grigoriev I.V."/>
            <person name="Spatafora J.W."/>
            <person name="Barlow D."/>
            <person name="Biffinger J."/>
            <person name="Kelley-Loughnane N."/>
            <person name="Varaljay V.A."/>
            <person name="Crookes-Goodson W.J."/>
        </authorList>
    </citation>
    <scope>NUCLEOTIDE SEQUENCE</scope>
    <source>
        <strain evidence="12">5307AH</strain>
    </source>
</reference>
<feature type="transmembrane region" description="Helical" evidence="8">
    <location>
        <begin position="681"/>
        <end position="708"/>
    </location>
</feature>
<proteinExistence type="inferred from homology"/>
<organism evidence="12 13">
    <name type="scientific">Papiliotrema laurentii</name>
    <name type="common">Cryptococcus laurentii</name>
    <dbReference type="NCBI Taxonomy" id="5418"/>
    <lineage>
        <taxon>Eukaryota</taxon>
        <taxon>Fungi</taxon>
        <taxon>Dikarya</taxon>
        <taxon>Basidiomycota</taxon>
        <taxon>Agaricomycotina</taxon>
        <taxon>Tremellomycetes</taxon>
        <taxon>Tremellales</taxon>
        <taxon>Rhynchogastremaceae</taxon>
        <taxon>Papiliotrema</taxon>
    </lineage>
</organism>
<feature type="transmembrane region" description="Helical" evidence="8">
    <location>
        <begin position="635"/>
        <end position="661"/>
    </location>
</feature>
<dbReference type="InterPro" id="IPR032880">
    <property type="entry name" value="CSC1/OSCA1-like_N"/>
</dbReference>
<dbReference type="GO" id="GO:0005227">
    <property type="term" value="F:calcium-activated cation channel activity"/>
    <property type="evidence" value="ECO:0007669"/>
    <property type="project" value="InterPro"/>
</dbReference>
<evidence type="ECO:0000256" key="1">
    <source>
        <dbReference type="ARBA" id="ARBA00004141"/>
    </source>
</evidence>
<evidence type="ECO:0000259" key="11">
    <source>
        <dbReference type="Pfam" id="PF14703"/>
    </source>
</evidence>
<evidence type="ECO:0000256" key="3">
    <source>
        <dbReference type="ARBA" id="ARBA00022448"/>
    </source>
</evidence>
<evidence type="ECO:0000256" key="7">
    <source>
        <dbReference type="SAM" id="MobiDB-lite"/>
    </source>
</evidence>
<feature type="transmembrane region" description="Helical" evidence="8">
    <location>
        <begin position="843"/>
        <end position="866"/>
    </location>
</feature>
<name>A0AAD9FUV9_PAPLA</name>
<evidence type="ECO:0000256" key="5">
    <source>
        <dbReference type="ARBA" id="ARBA00022989"/>
    </source>
</evidence>
<evidence type="ECO:0000313" key="13">
    <source>
        <dbReference type="Proteomes" id="UP001182556"/>
    </source>
</evidence>
<keyword evidence="6 8" id="KW-0472">Membrane</keyword>
<feature type="domain" description="CSC1/OSCA1-like cytosolic" evidence="11">
    <location>
        <begin position="392"/>
        <end position="620"/>
    </location>
</feature>
<evidence type="ECO:0000259" key="10">
    <source>
        <dbReference type="Pfam" id="PF13967"/>
    </source>
</evidence>
<accession>A0AAD9FUV9</accession>
<feature type="domain" description="CSC1/OSCA1-like N-terminal transmembrane" evidence="10">
    <location>
        <begin position="116"/>
        <end position="236"/>
    </location>
</feature>
<dbReference type="InterPro" id="IPR027815">
    <property type="entry name" value="CSC1/OSCA1-like_cyt"/>
</dbReference>
<protein>
    <recommendedName>
        <fullName evidence="14">DUF221-domain-containing protein</fullName>
    </recommendedName>
</protein>
<dbReference type="Pfam" id="PF14703">
    <property type="entry name" value="PHM7_cyt"/>
    <property type="match status" value="1"/>
</dbReference>
<feature type="transmembrane region" description="Helical" evidence="8">
    <location>
        <begin position="167"/>
        <end position="189"/>
    </location>
</feature>
<dbReference type="Pfam" id="PF02714">
    <property type="entry name" value="RSN1_7TM"/>
    <property type="match status" value="1"/>
</dbReference>
<feature type="transmembrane region" description="Helical" evidence="8">
    <location>
        <begin position="786"/>
        <end position="806"/>
    </location>
</feature>
<dbReference type="EMBL" id="JAODAN010000002">
    <property type="protein sequence ID" value="KAK1926561.1"/>
    <property type="molecule type" value="Genomic_DNA"/>
</dbReference>
<evidence type="ECO:0000259" key="9">
    <source>
        <dbReference type="Pfam" id="PF02714"/>
    </source>
</evidence>
<dbReference type="InterPro" id="IPR045122">
    <property type="entry name" value="Csc1-like"/>
</dbReference>
<feature type="domain" description="CSC1/OSCA1-like 7TM region" evidence="9">
    <location>
        <begin position="634"/>
        <end position="908"/>
    </location>
</feature>
<dbReference type="Proteomes" id="UP001182556">
    <property type="component" value="Unassembled WGS sequence"/>
</dbReference>
<dbReference type="AlphaFoldDB" id="A0AAD9FUV9"/>